<comment type="caution">
    <text evidence="1">The sequence shown here is derived from an EMBL/GenBank/DDBJ whole genome shotgun (WGS) entry which is preliminary data.</text>
</comment>
<accession>A0ABV2TPY4</accession>
<reference evidence="1 2" key="1">
    <citation type="submission" date="2024-07" db="EMBL/GenBank/DDBJ databases">
        <title>Uliginosibacterium flavum JJ3220;KACC:17644.</title>
        <authorList>
            <person name="Kim M.K."/>
        </authorList>
    </citation>
    <scope>NUCLEOTIDE SEQUENCE [LARGE SCALE GENOMIC DNA]</scope>
    <source>
        <strain evidence="1 2">KACC:17644</strain>
    </source>
</reference>
<proteinExistence type="predicted"/>
<dbReference type="EMBL" id="JBEWZI010000019">
    <property type="protein sequence ID" value="MET7015585.1"/>
    <property type="molecule type" value="Genomic_DNA"/>
</dbReference>
<gene>
    <name evidence="1" type="ORF">ABXR19_15455</name>
</gene>
<organism evidence="1 2">
    <name type="scientific">Uliginosibacterium flavum</name>
    <dbReference type="NCBI Taxonomy" id="1396831"/>
    <lineage>
        <taxon>Bacteria</taxon>
        <taxon>Pseudomonadati</taxon>
        <taxon>Pseudomonadota</taxon>
        <taxon>Betaproteobacteria</taxon>
        <taxon>Rhodocyclales</taxon>
        <taxon>Zoogloeaceae</taxon>
        <taxon>Uliginosibacterium</taxon>
    </lineage>
</organism>
<dbReference type="RefSeq" id="WP_354602045.1">
    <property type="nucleotide sequence ID" value="NZ_JBEWZI010000019.1"/>
</dbReference>
<dbReference type="Proteomes" id="UP001549691">
    <property type="component" value="Unassembled WGS sequence"/>
</dbReference>
<name>A0ABV2TPY4_9RHOO</name>
<evidence type="ECO:0000313" key="1">
    <source>
        <dbReference type="EMBL" id="MET7015585.1"/>
    </source>
</evidence>
<keyword evidence="2" id="KW-1185">Reference proteome</keyword>
<protein>
    <submittedName>
        <fullName evidence="1">Uncharacterized protein</fullName>
    </submittedName>
</protein>
<evidence type="ECO:0000313" key="2">
    <source>
        <dbReference type="Proteomes" id="UP001549691"/>
    </source>
</evidence>
<sequence>MGNLTATRRPIYNESLRQRGAPQLRIYGYEKAGQHRHRERSFVASTCPVIGRKRDILIGGQDQFTSLGTAQAVRVASVHPESGESLWAGLCSHAQADDFSGGAE</sequence>